<proteinExistence type="predicted"/>
<dbReference type="EMBL" id="CP012508">
    <property type="protein sequence ID" value="ALB21305.1"/>
    <property type="molecule type" value="Genomic_DNA"/>
</dbReference>
<gene>
    <name evidence="1" type="ORF">KU39_119</name>
</gene>
<accession>A0AAC8VF02</accession>
<evidence type="ECO:0000313" key="1">
    <source>
        <dbReference type="EMBL" id="ALB21305.1"/>
    </source>
</evidence>
<dbReference type="RefSeq" id="WP_017376174.1">
    <property type="nucleotide sequence ID" value="NZ_CP013781.1"/>
</dbReference>
<dbReference type="Proteomes" id="UP000029558">
    <property type="component" value="Chromosome"/>
</dbReference>
<organism evidence="1 2">
    <name type="scientific">Piscirickettsia salmonis</name>
    <dbReference type="NCBI Taxonomy" id="1238"/>
    <lineage>
        <taxon>Bacteria</taxon>
        <taxon>Pseudomonadati</taxon>
        <taxon>Pseudomonadota</taxon>
        <taxon>Gammaproteobacteria</taxon>
        <taxon>Thiotrichales</taxon>
        <taxon>Piscirickettsiaceae</taxon>
        <taxon>Piscirickettsia</taxon>
    </lineage>
</organism>
<reference evidence="1 2" key="1">
    <citation type="journal article" date="2014" name="Genome Announc.">
        <title>Comparative Genome Analysis of Two Isolates of the Fish Pathogen Piscirickettsia salmonis from Different Hosts Reveals Major Differences in Virulence-Associated Secretion Systems.</title>
        <authorList>
            <person name="Bohle H."/>
            <person name="Henriquez P."/>
            <person name="Grothusen H."/>
            <person name="Navas E."/>
            <person name="Sandoval A."/>
            <person name="Bustamante F."/>
            <person name="Bustos P."/>
            <person name="Mancilla M."/>
        </authorList>
    </citation>
    <scope>NUCLEOTIDE SEQUENCE [LARGE SCALE GENOMIC DNA]</scope>
    <source>
        <strain evidence="2">B1-32597</strain>
    </source>
</reference>
<sequence>MPKVYLVAVYQVVCAAFLFCMLFSVYAARTAQEISKSVSRHSISLNAYDHIAVFPNVLSPLAPTAVGAQWGDVYFGFAAVNNSSGEDNINGVLIVGFGIGDPDHVIGLDVSMAVTSINPANGGFAKDRHIDLKLHRRLPYQSVIAVGVENLLASGLDRDFSKTYYLVLTKDFQVTERQLSISLGIGNGRFRSQEDINIDKSSVGVFADVSIGITDWLDIFADWTGHAISAGVSVQPVKKLPLTLTVAALDIGKSTVNTVPIAVGLGFTHRF</sequence>
<dbReference type="AlphaFoldDB" id="A0AAC8VF02"/>
<protein>
    <submittedName>
        <fullName evidence="1">S-layer protein</fullName>
    </submittedName>
</protein>
<evidence type="ECO:0000313" key="2">
    <source>
        <dbReference type="Proteomes" id="UP000029558"/>
    </source>
</evidence>
<name>A0AAC8VF02_PISSA</name>